<dbReference type="CDD" id="cd07817">
    <property type="entry name" value="SRPBCC_8"/>
    <property type="match status" value="1"/>
</dbReference>
<name>A0A4R1L6P5_9BACT</name>
<protein>
    <submittedName>
        <fullName evidence="4">Putative membrane protein</fullName>
    </submittedName>
</protein>
<keyword evidence="5" id="KW-1185">Reference proteome</keyword>
<dbReference type="Pfam" id="PF03364">
    <property type="entry name" value="Polyketide_cyc"/>
    <property type="match status" value="1"/>
</dbReference>
<dbReference type="Gene3D" id="3.30.530.20">
    <property type="match status" value="1"/>
</dbReference>
<dbReference type="SUPFAM" id="SSF55961">
    <property type="entry name" value="Bet v1-like"/>
    <property type="match status" value="1"/>
</dbReference>
<sequence>MSPSLQKTDQNNQRLAVMLGCGLALYGLSRRSKTGIAIAAAGAAVALAGRQTGPKTYSAHASFTINCSPEDAYRFWRDLENLPLFMHHLESVRVTGDLSDWVALGPMNTRVHWAAEIVDDQENQSIAWRSLPGSDLSNSGSVSFHPGTGGRGTIIAATMVYTSPGGALGRTAALLMGRHPEFALREDLRRFKSLLETGEIPTTKGQSHGPRGIHGQASQVLLREKQNMPAPPLEHEDESHSNLVLRRSA</sequence>
<organism evidence="4 5">
    <name type="scientific">Acidipila rosea</name>
    <dbReference type="NCBI Taxonomy" id="768535"/>
    <lineage>
        <taxon>Bacteria</taxon>
        <taxon>Pseudomonadati</taxon>
        <taxon>Acidobacteriota</taxon>
        <taxon>Terriglobia</taxon>
        <taxon>Terriglobales</taxon>
        <taxon>Acidobacteriaceae</taxon>
        <taxon>Acidipila</taxon>
    </lineage>
</organism>
<dbReference type="OrthoDB" id="9797595at2"/>
<dbReference type="Proteomes" id="UP000295210">
    <property type="component" value="Unassembled WGS sequence"/>
</dbReference>
<dbReference type="PANTHER" id="PTHR33824:SF7">
    <property type="entry name" value="POLYKETIDE CYCLASE_DEHYDRASE AND LIPID TRANSPORT SUPERFAMILY PROTEIN"/>
    <property type="match status" value="1"/>
</dbReference>
<dbReference type="PANTHER" id="PTHR33824">
    <property type="entry name" value="POLYKETIDE CYCLASE/DEHYDRASE AND LIPID TRANSPORT SUPERFAMILY PROTEIN"/>
    <property type="match status" value="1"/>
</dbReference>
<proteinExistence type="inferred from homology"/>
<evidence type="ECO:0000313" key="4">
    <source>
        <dbReference type="EMBL" id="TCK71959.1"/>
    </source>
</evidence>
<feature type="region of interest" description="Disordered" evidence="2">
    <location>
        <begin position="218"/>
        <end position="249"/>
    </location>
</feature>
<comment type="similarity">
    <text evidence="1">Belongs to the ribosome association toxin RatA family.</text>
</comment>
<comment type="caution">
    <text evidence="4">The sequence shown here is derived from an EMBL/GenBank/DDBJ whole genome shotgun (WGS) entry which is preliminary data.</text>
</comment>
<dbReference type="AlphaFoldDB" id="A0A4R1L6P5"/>
<dbReference type="InterPro" id="IPR047137">
    <property type="entry name" value="ORF3"/>
</dbReference>
<gene>
    <name evidence="4" type="ORF">C7378_2583</name>
</gene>
<dbReference type="EMBL" id="SMGK01000004">
    <property type="protein sequence ID" value="TCK71959.1"/>
    <property type="molecule type" value="Genomic_DNA"/>
</dbReference>
<feature type="domain" description="Coenzyme Q-binding protein COQ10 START" evidence="3">
    <location>
        <begin position="66"/>
        <end position="188"/>
    </location>
</feature>
<accession>A0A4R1L6P5</accession>
<evidence type="ECO:0000259" key="3">
    <source>
        <dbReference type="Pfam" id="PF03364"/>
    </source>
</evidence>
<dbReference type="InterPro" id="IPR005031">
    <property type="entry name" value="COQ10_START"/>
</dbReference>
<evidence type="ECO:0000313" key="5">
    <source>
        <dbReference type="Proteomes" id="UP000295210"/>
    </source>
</evidence>
<reference evidence="4 5" key="1">
    <citation type="submission" date="2019-03" db="EMBL/GenBank/DDBJ databases">
        <title>Genomic Encyclopedia of Type Strains, Phase IV (KMG-IV): sequencing the most valuable type-strain genomes for metagenomic binning, comparative biology and taxonomic classification.</title>
        <authorList>
            <person name="Goeker M."/>
        </authorList>
    </citation>
    <scope>NUCLEOTIDE SEQUENCE [LARGE SCALE GENOMIC DNA]</scope>
    <source>
        <strain evidence="4 5">DSM 103428</strain>
    </source>
</reference>
<evidence type="ECO:0000256" key="2">
    <source>
        <dbReference type="SAM" id="MobiDB-lite"/>
    </source>
</evidence>
<dbReference type="RefSeq" id="WP_131997294.1">
    <property type="nucleotide sequence ID" value="NZ_SMGK01000004.1"/>
</dbReference>
<dbReference type="InterPro" id="IPR023393">
    <property type="entry name" value="START-like_dom_sf"/>
</dbReference>
<evidence type="ECO:0000256" key="1">
    <source>
        <dbReference type="ARBA" id="ARBA00008918"/>
    </source>
</evidence>